<dbReference type="Proteomes" id="UP000230821">
    <property type="component" value="Unassembled WGS sequence"/>
</dbReference>
<organism evidence="1 2">
    <name type="scientific">candidate division KSB3 bacterium</name>
    <dbReference type="NCBI Taxonomy" id="2044937"/>
    <lineage>
        <taxon>Bacteria</taxon>
        <taxon>candidate division KSB3</taxon>
    </lineage>
</organism>
<comment type="caution">
    <text evidence="1">The sequence shown here is derived from an EMBL/GenBank/DDBJ whole genome shotgun (WGS) entry which is preliminary data.</text>
</comment>
<sequence length="481" mass="56077">MENRDALEKILKVKQGIEQMDLLEFKTEWRNRSADYARLSYEERLKYMVMSIKILHAKTDLKRMINSIQELMEHPESERALFYYLRADLWKFLDNFHYILLIEDLEDFDTFECLTLLDGLNAVILQDEKLRQSSARRLKKLVEQTHILKNDAVTRGAAPAVQELYQKLEQRISQILHDLTPEIETERAVALDVVTTSIQKTIQRYTSFSISRISIERSGVLSILQLLSDYPEAQLEAHCEQLQETLSILERRTLYEPKVTSLRNQSAYALIVLLEILKIHKGLPVLLSRILDLCSYLRFASDNAVLEKELRELKGRVAEIAQKKLRPILDDVLWKNPTYLTQLPHIRFSCPWCYSKDREDMLDISNIRQVVTWSFDCLEAAPGMQYTPEGLTKSRLSEMVIESLGLLVNLEPSPRFLKLHAEETRMIKQARKAGTASKNSLETILQKQYQTYNGHLKFLEDSIEYYKNISEQFKHLSKTSS</sequence>
<proteinExistence type="predicted"/>
<dbReference type="AlphaFoldDB" id="A0A2G6KGP7"/>
<gene>
    <name evidence="1" type="ORF">CSA56_06625</name>
</gene>
<evidence type="ECO:0000313" key="2">
    <source>
        <dbReference type="Proteomes" id="UP000230821"/>
    </source>
</evidence>
<reference evidence="1 2" key="1">
    <citation type="submission" date="2017-10" db="EMBL/GenBank/DDBJ databases">
        <title>Novel microbial diversity and functional potential in the marine mammal oral microbiome.</title>
        <authorList>
            <person name="Dudek N.K."/>
            <person name="Sun C.L."/>
            <person name="Burstein D."/>
            <person name="Kantor R.S."/>
            <person name="Aliaga Goltsman D.S."/>
            <person name="Bik E.M."/>
            <person name="Thomas B.C."/>
            <person name="Banfield J.F."/>
            <person name="Relman D.A."/>
        </authorList>
    </citation>
    <scope>NUCLEOTIDE SEQUENCE [LARGE SCALE GENOMIC DNA]</scope>
    <source>
        <strain evidence="1">DOLJORAL78_47_16</strain>
    </source>
</reference>
<dbReference type="EMBL" id="PDSK01000075">
    <property type="protein sequence ID" value="PIE34805.1"/>
    <property type="molecule type" value="Genomic_DNA"/>
</dbReference>
<accession>A0A2G6KGP7</accession>
<protein>
    <submittedName>
        <fullName evidence="1">Uncharacterized protein</fullName>
    </submittedName>
</protein>
<evidence type="ECO:0000313" key="1">
    <source>
        <dbReference type="EMBL" id="PIE34805.1"/>
    </source>
</evidence>
<name>A0A2G6KGP7_9BACT</name>